<evidence type="ECO:0000256" key="6">
    <source>
        <dbReference type="SAM" id="MobiDB-lite"/>
    </source>
</evidence>
<organism evidence="8 9">
    <name type="scientific">Arabis alpina</name>
    <name type="common">Alpine rock-cress</name>
    <dbReference type="NCBI Taxonomy" id="50452"/>
    <lineage>
        <taxon>Eukaryota</taxon>
        <taxon>Viridiplantae</taxon>
        <taxon>Streptophyta</taxon>
        <taxon>Embryophyta</taxon>
        <taxon>Tracheophyta</taxon>
        <taxon>Spermatophyta</taxon>
        <taxon>Magnoliopsida</taxon>
        <taxon>eudicotyledons</taxon>
        <taxon>Gunneridae</taxon>
        <taxon>Pentapetalae</taxon>
        <taxon>rosids</taxon>
        <taxon>malvids</taxon>
        <taxon>Brassicales</taxon>
        <taxon>Brassicaceae</taxon>
        <taxon>Arabideae</taxon>
        <taxon>Arabis</taxon>
    </lineage>
</organism>
<dbReference type="PROSITE" id="PS51369">
    <property type="entry name" value="TCP"/>
    <property type="match status" value="1"/>
</dbReference>
<feature type="domain" description="TCP" evidence="7">
    <location>
        <begin position="37"/>
        <end position="91"/>
    </location>
</feature>
<dbReference type="GO" id="GO:0001216">
    <property type="term" value="F:DNA-binding transcription activator activity"/>
    <property type="evidence" value="ECO:0007669"/>
    <property type="project" value="EnsemblPlants"/>
</dbReference>
<dbReference type="GO" id="GO:0042752">
    <property type="term" value="P:regulation of circadian rhythm"/>
    <property type="evidence" value="ECO:0007669"/>
    <property type="project" value="TreeGrafter"/>
</dbReference>
<dbReference type="Gramene" id="KFK39192">
    <property type="protein sequence ID" value="KFK39192"/>
    <property type="gene ID" value="AALP_AA3G211800"/>
</dbReference>
<dbReference type="EMBL" id="CM002871">
    <property type="protein sequence ID" value="KFK39192.1"/>
    <property type="molecule type" value="Genomic_DNA"/>
</dbReference>
<dbReference type="AlphaFoldDB" id="A0A087HAP0"/>
<evidence type="ECO:0000256" key="4">
    <source>
        <dbReference type="ARBA" id="ARBA00023163"/>
    </source>
</evidence>
<dbReference type="eggNOG" id="ENOG502QSSR">
    <property type="taxonomic scope" value="Eukaryota"/>
</dbReference>
<sequence length="248" mass="26462">MSNNIEGVMITNGAITQQQQQSSEGGGGALVVKKPPAKDRHSKVDGRGRRIRMPIICAARVFQLTRELGHKSDGQTIEWLLRQAEPSIIAATGTGTTPASFSTASVSIRGNTNNISSTTCTLSSSLDHKPLLGSSPFILGKRVRADEDKEETMGSFATPAGFWAVPARPDFGQVWSFATGAPQEMFLQQQHQQQQGAALFVHQQQQQQAAMGEASAARVGNYLPGHLNLLASLSGGAPGSGRREDDPR</sequence>
<evidence type="ECO:0000256" key="1">
    <source>
        <dbReference type="ARBA" id="ARBA00004123"/>
    </source>
</evidence>
<comment type="subcellular location">
    <subcellularLocation>
        <location evidence="1">Nucleus</location>
    </subcellularLocation>
</comment>
<keyword evidence="9" id="KW-1185">Reference proteome</keyword>
<proteinExistence type="predicted"/>
<dbReference type="PANTHER" id="PTHR31072:SF239">
    <property type="entry name" value="TRANSCRIPTION FACTOR TCP21-RELATED"/>
    <property type="match status" value="1"/>
</dbReference>
<dbReference type="Proteomes" id="UP000029120">
    <property type="component" value="Chromosome 3"/>
</dbReference>
<keyword evidence="3" id="KW-0238">DNA-binding</keyword>
<gene>
    <name evidence="8" type="ordered locus">AALP_Aa3g211800</name>
</gene>
<evidence type="ECO:0000313" key="9">
    <source>
        <dbReference type="Proteomes" id="UP000029120"/>
    </source>
</evidence>
<evidence type="ECO:0000256" key="2">
    <source>
        <dbReference type="ARBA" id="ARBA00023015"/>
    </source>
</evidence>
<evidence type="ECO:0000256" key="3">
    <source>
        <dbReference type="ARBA" id="ARBA00023125"/>
    </source>
</evidence>
<feature type="compositionally biased region" description="Basic and acidic residues" evidence="6">
    <location>
        <begin position="36"/>
        <end position="48"/>
    </location>
</feature>
<name>A0A087HAP0_ARAAL</name>
<dbReference type="GO" id="GO:0140537">
    <property type="term" value="F:transcription regulator activator activity"/>
    <property type="evidence" value="ECO:0007669"/>
    <property type="project" value="EnsemblPlants"/>
</dbReference>
<evidence type="ECO:0000256" key="5">
    <source>
        <dbReference type="ARBA" id="ARBA00023242"/>
    </source>
</evidence>
<dbReference type="OrthoDB" id="1911901at2759"/>
<evidence type="ECO:0000259" key="7">
    <source>
        <dbReference type="PROSITE" id="PS51369"/>
    </source>
</evidence>
<keyword evidence="2" id="KW-0805">Transcription regulation</keyword>
<dbReference type="InterPro" id="IPR005333">
    <property type="entry name" value="Transcription_factor_TCP"/>
</dbReference>
<reference evidence="9" key="1">
    <citation type="journal article" date="2015" name="Nat. Plants">
        <title>Genome expansion of Arabis alpina linked with retrotransposition and reduced symmetric DNA methylation.</title>
        <authorList>
            <person name="Willing E.M."/>
            <person name="Rawat V."/>
            <person name="Mandakova T."/>
            <person name="Maumus F."/>
            <person name="James G.V."/>
            <person name="Nordstroem K.J."/>
            <person name="Becker C."/>
            <person name="Warthmann N."/>
            <person name="Chica C."/>
            <person name="Szarzynska B."/>
            <person name="Zytnicki M."/>
            <person name="Albani M.C."/>
            <person name="Kiefer C."/>
            <person name="Bergonzi S."/>
            <person name="Castaings L."/>
            <person name="Mateos J.L."/>
            <person name="Berns M.C."/>
            <person name="Bujdoso N."/>
            <person name="Piofczyk T."/>
            <person name="de Lorenzo L."/>
            <person name="Barrero-Sicilia C."/>
            <person name="Mateos I."/>
            <person name="Piednoel M."/>
            <person name="Hagmann J."/>
            <person name="Chen-Min-Tao R."/>
            <person name="Iglesias-Fernandez R."/>
            <person name="Schuster S.C."/>
            <person name="Alonso-Blanco C."/>
            <person name="Roudier F."/>
            <person name="Carbonero P."/>
            <person name="Paz-Ares J."/>
            <person name="Davis S.J."/>
            <person name="Pecinka A."/>
            <person name="Quesneville H."/>
            <person name="Colot V."/>
            <person name="Lysak M.A."/>
            <person name="Weigel D."/>
            <person name="Coupland G."/>
            <person name="Schneeberger K."/>
        </authorList>
    </citation>
    <scope>NUCLEOTIDE SEQUENCE [LARGE SCALE GENOMIC DNA]</scope>
    <source>
        <strain evidence="9">cv. Pajares</strain>
    </source>
</reference>
<dbReference type="OMA" id="HTGAFWA"/>
<keyword evidence="4" id="KW-0804">Transcription</keyword>
<accession>A0A087HAP0</accession>
<dbReference type="InterPro" id="IPR017887">
    <property type="entry name" value="TF_TCP_subgr"/>
</dbReference>
<dbReference type="PANTHER" id="PTHR31072">
    <property type="entry name" value="TRANSCRIPTION FACTOR TCP4-RELATED"/>
    <property type="match status" value="1"/>
</dbReference>
<dbReference type="GO" id="GO:0005634">
    <property type="term" value="C:nucleus"/>
    <property type="evidence" value="ECO:0007669"/>
    <property type="project" value="UniProtKB-SubCell"/>
</dbReference>
<evidence type="ECO:0000313" key="8">
    <source>
        <dbReference type="EMBL" id="KFK39192.1"/>
    </source>
</evidence>
<feature type="region of interest" description="Disordered" evidence="6">
    <location>
        <begin position="13"/>
        <end position="48"/>
    </location>
</feature>
<dbReference type="Pfam" id="PF03634">
    <property type="entry name" value="TCP"/>
    <property type="match status" value="1"/>
</dbReference>
<dbReference type="GO" id="GO:0048578">
    <property type="term" value="P:positive regulation of long-day photoperiodism, flowering"/>
    <property type="evidence" value="ECO:0007669"/>
    <property type="project" value="EnsemblPlants"/>
</dbReference>
<keyword evidence="5" id="KW-0539">Nucleus</keyword>
<dbReference type="GO" id="GO:0043565">
    <property type="term" value="F:sequence-specific DNA binding"/>
    <property type="evidence" value="ECO:0007669"/>
    <property type="project" value="EnsemblPlants"/>
</dbReference>
<protein>
    <recommendedName>
        <fullName evidence="7">TCP domain-containing protein</fullName>
    </recommendedName>
</protein>